<gene>
    <name evidence="10" type="ORF">AB1Y20_016817</name>
</gene>
<evidence type="ECO:0000313" key="11">
    <source>
        <dbReference type="Proteomes" id="UP001515480"/>
    </source>
</evidence>
<dbReference type="PANTHER" id="PTHR33281:SF19">
    <property type="entry name" value="VOLTAGE-DEPENDENT ANION CHANNEL-FORMING PROTEIN YNEE"/>
    <property type="match status" value="1"/>
</dbReference>
<reference evidence="10 11" key="1">
    <citation type="journal article" date="2024" name="Science">
        <title>Giant polyketide synthase enzymes in the biosynthesis of giant marine polyether toxins.</title>
        <authorList>
            <person name="Fallon T.R."/>
            <person name="Shende V.V."/>
            <person name="Wierzbicki I.H."/>
            <person name="Pendleton A.L."/>
            <person name="Watervoot N.F."/>
            <person name="Auber R.P."/>
            <person name="Gonzalez D.J."/>
            <person name="Wisecaver J.H."/>
            <person name="Moore B.S."/>
        </authorList>
    </citation>
    <scope>NUCLEOTIDE SEQUENCE [LARGE SCALE GENOMIC DNA]</scope>
    <source>
        <strain evidence="10 11">12B1</strain>
    </source>
</reference>
<dbReference type="EMBL" id="JBGBPQ010000032">
    <property type="protein sequence ID" value="KAL1495449.1"/>
    <property type="molecule type" value="Genomic_DNA"/>
</dbReference>
<keyword evidence="3" id="KW-1003">Cell membrane</keyword>
<evidence type="ECO:0000256" key="9">
    <source>
        <dbReference type="SAM" id="Phobius"/>
    </source>
</evidence>
<keyword evidence="6" id="KW-0406">Ion transport</keyword>
<keyword evidence="7 9" id="KW-0472">Membrane</keyword>
<evidence type="ECO:0008006" key="12">
    <source>
        <dbReference type="Google" id="ProtNLM"/>
    </source>
</evidence>
<name>A0AB34IC65_PRYPA</name>
<keyword evidence="2" id="KW-0813">Transport</keyword>
<dbReference type="AlphaFoldDB" id="A0AB34IC65"/>
<dbReference type="PANTHER" id="PTHR33281">
    <property type="entry name" value="UPF0187 PROTEIN YNEE"/>
    <property type="match status" value="1"/>
</dbReference>
<comment type="caution">
    <text evidence="10">The sequence shown here is derived from an EMBL/GenBank/DDBJ whole genome shotgun (WGS) entry which is preliminary data.</text>
</comment>
<organism evidence="10 11">
    <name type="scientific">Prymnesium parvum</name>
    <name type="common">Toxic golden alga</name>
    <dbReference type="NCBI Taxonomy" id="97485"/>
    <lineage>
        <taxon>Eukaryota</taxon>
        <taxon>Haptista</taxon>
        <taxon>Haptophyta</taxon>
        <taxon>Prymnesiophyceae</taxon>
        <taxon>Prymnesiales</taxon>
        <taxon>Prymnesiaceae</taxon>
        <taxon>Prymnesium</taxon>
    </lineage>
</organism>
<proteinExistence type="predicted"/>
<sequence>MRNKQPNKDGALGWLQQAVLGFSELCYTILGLDGKSILAELAVALLFCIPVSIALSYWVFEGGLHWDGTMHVFMGAALALLLLFRLWAAYVRFWEARGHLENSIQACRTVAVTVITQYHRHLGEPGAEVPKCVDDIRRYSMMYFFCMIFQLIEVDVRQKEIEELLTHQELQLLLRTPRARGITCIKWVAARLAYLEALGYLAPLQLHETNEALQRMISSFNGMVKIKSTSMPLSVRQLSSALAVLYVYTAPLALASDFHQIHDEYWSVMLRTLFATLILGFTILGINQAAASLEDPWRNSDSDLPLVKTGVRLNEEMLFLFAEPIPPLVGPDNGDQKHGDSDAVMGSRPVGAGSRGGHIKEIDGTVEP</sequence>
<dbReference type="InterPro" id="IPR044669">
    <property type="entry name" value="YneE/VCCN1/2-like"/>
</dbReference>
<keyword evidence="11" id="KW-1185">Reference proteome</keyword>
<evidence type="ECO:0000256" key="5">
    <source>
        <dbReference type="ARBA" id="ARBA00022989"/>
    </source>
</evidence>
<dbReference type="GO" id="GO:0005886">
    <property type="term" value="C:plasma membrane"/>
    <property type="evidence" value="ECO:0007669"/>
    <property type="project" value="UniProtKB-SubCell"/>
</dbReference>
<dbReference type="Pfam" id="PF25539">
    <property type="entry name" value="Bestrophin_2"/>
    <property type="match status" value="1"/>
</dbReference>
<evidence type="ECO:0000256" key="1">
    <source>
        <dbReference type="ARBA" id="ARBA00004651"/>
    </source>
</evidence>
<evidence type="ECO:0000256" key="3">
    <source>
        <dbReference type="ARBA" id="ARBA00022475"/>
    </source>
</evidence>
<comment type="subcellular location">
    <subcellularLocation>
        <location evidence="1">Cell membrane</location>
        <topology evidence="1">Multi-pass membrane protein</topology>
    </subcellularLocation>
</comment>
<evidence type="ECO:0000256" key="4">
    <source>
        <dbReference type="ARBA" id="ARBA00022692"/>
    </source>
</evidence>
<feature type="region of interest" description="Disordered" evidence="8">
    <location>
        <begin position="330"/>
        <end position="368"/>
    </location>
</feature>
<evidence type="ECO:0000256" key="7">
    <source>
        <dbReference type="ARBA" id="ARBA00023136"/>
    </source>
</evidence>
<accession>A0AB34IC65</accession>
<dbReference type="GO" id="GO:0005254">
    <property type="term" value="F:chloride channel activity"/>
    <property type="evidence" value="ECO:0007669"/>
    <property type="project" value="InterPro"/>
</dbReference>
<protein>
    <recommendedName>
        <fullName evidence="12">Bestrophin homolog</fullName>
    </recommendedName>
</protein>
<feature type="transmembrane region" description="Helical" evidence="9">
    <location>
        <begin position="233"/>
        <end position="253"/>
    </location>
</feature>
<keyword evidence="5 9" id="KW-1133">Transmembrane helix</keyword>
<evidence type="ECO:0000256" key="6">
    <source>
        <dbReference type="ARBA" id="ARBA00023065"/>
    </source>
</evidence>
<evidence type="ECO:0000256" key="8">
    <source>
        <dbReference type="SAM" id="MobiDB-lite"/>
    </source>
</evidence>
<dbReference type="Proteomes" id="UP001515480">
    <property type="component" value="Unassembled WGS sequence"/>
</dbReference>
<feature type="transmembrane region" description="Helical" evidence="9">
    <location>
        <begin position="37"/>
        <end position="60"/>
    </location>
</feature>
<keyword evidence="4 9" id="KW-0812">Transmembrane</keyword>
<evidence type="ECO:0000313" key="10">
    <source>
        <dbReference type="EMBL" id="KAL1495449.1"/>
    </source>
</evidence>
<evidence type="ECO:0000256" key="2">
    <source>
        <dbReference type="ARBA" id="ARBA00022448"/>
    </source>
</evidence>
<feature type="transmembrane region" description="Helical" evidence="9">
    <location>
        <begin position="265"/>
        <end position="286"/>
    </location>
</feature>
<feature type="compositionally biased region" description="Basic and acidic residues" evidence="8">
    <location>
        <begin position="358"/>
        <end position="368"/>
    </location>
</feature>
<feature type="transmembrane region" description="Helical" evidence="9">
    <location>
        <begin position="72"/>
        <end position="91"/>
    </location>
</feature>